<accession>A0ABV8X101</accession>
<name>A0ABV8X101_9BACI</name>
<dbReference type="InterPro" id="IPR036291">
    <property type="entry name" value="NAD(P)-bd_dom_sf"/>
</dbReference>
<dbReference type="SUPFAM" id="SSF51735">
    <property type="entry name" value="NAD(P)-binding Rossmann-fold domains"/>
    <property type="match status" value="1"/>
</dbReference>
<comment type="caution">
    <text evidence="4">The sequence shown here is derived from an EMBL/GenBank/DDBJ whole genome shotgun (WGS) entry which is preliminary data.</text>
</comment>
<protein>
    <submittedName>
        <fullName evidence="4">Gfo/Idh/MocA family protein</fullName>
    </submittedName>
</protein>
<comment type="similarity">
    <text evidence="1">Belongs to the Gfo/Idh/MocA family.</text>
</comment>
<organism evidence="4 5">
    <name type="scientific">Gracilibacillus xinjiangensis</name>
    <dbReference type="NCBI Taxonomy" id="1193282"/>
    <lineage>
        <taxon>Bacteria</taxon>
        <taxon>Bacillati</taxon>
        <taxon>Bacillota</taxon>
        <taxon>Bacilli</taxon>
        <taxon>Bacillales</taxon>
        <taxon>Bacillaceae</taxon>
        <taxon>Gracilibacillus</taxon>
    </lineage>
</organism>
<gene>
    <name evidence="4" type="ORF">ACFOY7_13640</name>
</gene>
<dbReference type="Pfam" id="PF02894">
    <property type="entry name" value="GFO_IDH_MocA_C"/>
    <property type="match status" value="1"/>
</dbReference>
<dbReference type="PANTHER" id="PTHR43377">
    <property type="entry name" value="BILIVERDIN REDUCTASE A"/>
    <property type="match status" value="1"/>
</dbReference>
<evidence type="ECO:0000256" key="1">
    <source>
        <dbReference type="ARBA" id="ARBA00010928"/>
    </source>
</evidence>
<dbReference type="RefSeq" id="WP_390252649.1">
    <property type="nucleotide sequence ID" value="NZ_JBHSDT010000008.1"/>
</dbReference>
<dbReference type="Gene3D" id="3.30.360.10">
    <property type="entry name" value="Dihydrodipicolinate Reductase, domain 2"/>
    <property type="match status" value="1"/>
</dbReference>
<evidence type="ECO:0000313" key="4">
    <source>
        <dbReference type="EMBL" id="MFC4404111.1"/>
    </source>
</evidence>
<dbReference type="Gene3D" id="3.40.50.720">
    <property type="entry name" value="NAD(P)-binding Rossmann-like Domain"/>
    <property type="match status" value="1"/>
</dbReference>
<dbReference type="Pfam" id="PF01408">
    <property type="entry name" value="GFO_IDH_MocA"/>
    <property type="match status" value="1"/>
</dbReference>
<dbReference type="PANTHER" id="PTHR43377:SF1">
    <property type="entry name" value="BILIVERDIN REDUCTASE A"/>
    <property type="match status" value="1"/>
</dbReference>
<evidence type="ECO:0000313" key="5">
    <source>
        <dbReference type="Proteomes" id="UP001595882"/>
    </source>
</evidence>
<dbReference type="Proteomes" id="UP001595882">
    <property type="component" value="Unassembled WGS sequence"/>
</dbReference>
<feature type="domain" description="Gfo/Idh/MocA-like oxidoreductase N-terminal" evidence="2">
    <location>
        <begin position="4"/>
        <end position="120"/>
    </location>
</feature>
<sequence length="327" mass="36734">MTTILLIGAGVMGTTHINAYQKMDHAEVVGVVDINRNKAEAIATNGEPIFTSIEDAIEEIFQIDLIDICLPTDLHLTYVKKASNYTKHIICEKPLGRNVEEAKEIIQFCEQEKINLFVGHVVRFFPEYQLAKKLLDTSKIGKPGVVRMSRTSAFPAWENWYGDAGKSGGLILDLIIHDFDYLRWCFGEVVRVYAKGFANQKLPDKAYALITLRFKNGVIAHVEGSWTHHHFATKFEMAGSNGIISYNSDQTKSLSIFANDESSSGRSVIHKSRLNRNPHHKELEHFIDCVETNKQPLITPEDAMKAIEISMAAIRSMETGQPVTLNE</sequence>
<feature type="domain" description="Gfo/Idh/MocA-like oxidoreductase C-terminal" evidence="3">
    <location>
        <begin position="132"/>
        <end position="325"/>
    </location>
</feature>
<dbReference type="InterPro" id="IPR004104">
    <property type="entry name" value="Gfo/Idh/MocA-like_OxRdtase_C"/>
</dbReference>
<keyword evidence="5" id="KW-1185">Reference proteome</keyword>
<dbReference type="EMBL" id="JBHSDT010000008">
    <property type="protein sequence ID" value="MFC4404111.1"/>
    <property type="molecule type" value="Genomic_DNA"/>
</dbReference>
<dbReference type="InterPro" id="IPR000683">
    <property type="entry name" value="Gfo/Idh/MocA-like_OxRdtase_N"/>
</dbReference>
<reference evidence="5" key="1">
    <citation type="journal article" date="2019" name="Int. J. Syst. Evol. Microbiol.">
        <title>The Global Catalogue of Microorganisms (GCM) 10K type strain sequencing project: providing services to taxonomists for standard genome sequencing and annotation.</title>
        <authorList>
            <consortium name="The Broad Institute Genomics Platform"/>
            <consortium name="The Broad Institute Genome Sequencing Center for Infectious Disease"/>
            <person name="Wu L."/>
            <person name="Ma J."/>
        </authorList>
    </citation>
    <scope>NUCLEOTIDE SEQUENCE [LARGE SCALE GENOMIC DNA]</scope>
    <source>
        <strain evidence="5">CCUG 37865</strain>
    </source>
</reference>
<dbReference type="InterPro" id="IPR051450">
    <property type="entry name" value="Gfo/Idh/MocA_Oxidoreductases"/>
</dbReference>
<dbReference type="SUPFAM" id="SSF55347">
    <property type="entry name" value="Glyceraldehyde-3-phosphate dehydrogenase-like, C-terminal domain"/>
    <property type="match status" value="1"/>
</dbReference>
<evidence type="ECO:0000259" key="2">
    <source>
        <dbReference type="Pfam" id="PF01408"/>
    </source>
</evidence>
<evidence type="ECO:0000259" key="3">
    <source>
        <dbReference type="Pfam" id="PF02894"/>
    </source>
</evidence>
<proteinExistence type="inferred from homology"/>